<evidence type="ECO:0000313" key="13">
    <source>
        <dbReference type="Proteomes" id="UP000000226"/>
    </source>
</evidence>
<keyword evidence="6 10" id="KW-0804">Transcription</keyword>
<dbReference type="SUPFAM" id="SSF54277">
    <property type="entry name" value="CAD &amp; PB1 domains"/>
    <property type="match status" value="1"/>
</dbReference>
<dbReference type="Pfam" id="PF02309">
    <property type="entry name" value="AUX_IAA"/>
    <property type="match status" value="1"/>
</dbReference>
<dbReference type="InterPro" id="IPR053793">
    <property type="entry name" value="PB1-like"/>
</dbReference>
<keyword evidence="5 10" id="KW-0805">Transcription regulation</keyword>
<keyword evidence="4 10" id="KW-0678">Repressor</keyword>
<comment type="subunit">
    <text evidence="3 10">Homodimers and heterodimers.</text>
</comment>
<evidence type="ECO:0000256" key="8">
    <source>
        <dbReference type="ARBA" id="ARBA00023294"/>
    </source>
</evidence>
<dbReference type="PANTHER" id="PTHR31734:SF114">
    <property type="entry name" value="AUXIN-RESPONSIVE PROTEIN IAA32"/>
    <property type="match status" value="1"/>
</dbReference>
<evidence type="ECO:0000256" key="1">
    <source>
        <dbReference type="ARBA" id="ARBA00004123"/>
    </source>
</evidence>
<name>V7BDG8_PHAVU</name>
<comment type="similarity">
    <text evidence="2 10">Belongs to the Aux/IAA family.</text>
</comment>
<sequence>MSTNATHTTLTSYTCVEELKLFQFPMDSNTSSFLLNSSTLHSVFYQDKQDDGIIDLGLSLGTVQHEAYQSSSNLYDDDLMDWPQSNLNLKNSSTMHGRPVHENFDEEIEGVQSNERWAYVKVNMDGVTIGRKICVLDHGGYSSLALQLEDMFGNQSVSGLRLFQSRSDYSLFYKDRQDNWRPVGDVPWKEFIECVKRLRIARKNAAGIVS</sequence>
<evidence type="ECO:0000256" key="4">
    <source>
        <dbReference type="ARBA" id="ARBA00022491"/>
    </source>
</evidence>
<evidence type="ECO:0000256" key="6">
    <source>
        <dbReference type="ARBA" id="ARBA00023163"/>
    </source>
</evidence>
<dbReference type="STRING" id="3885.V7BDG8"/>
<protein>
    <recommendedName>
        <fullName evidence="10">Auxin-induced protein</fullName>
    </recommendedName>
</protein>
<dbReference type="PANTHER" id="PTHR31734">
    <property type="entry name" value="AUXIN-RESPONSIVE PROTEIN IAA17"/>
    <property type="match status" value="1"/>
</dbReference>
<organism evidence="12 13">
    <name type="scientific">Phaseolus vulgaris</name>
    <name type="common">Kidney bean</name>
    <name type="synonym">French bean</name>
    <dbReference type="NCBI Taxonomy" id="3885"/>
    <lineage>
        <taxon>Eukaryota</taxon>
        <taxon>Viridiplantae</taxon>
        <taxon>Streptophyta</taxon>
        <taxon>Embryophyta</taxon>
        <taxon>Tracheophyta</taxon>
        <taxon>Spermatophyta</taxon>
        <taxon>Magnoliopsida</taxon>
        <taxon>eudicotyledons</taxon>
        <taxon>Gunneridae</taxon>
        <taxon>Pentapetalae</taxon>
        <taxon>rosids</taxon>
        <taxon>fabids</taxon>
        <taxon>Fabales</taxon>
        <taxon>Fabaceae</taxon>
        <taxon>Papilionoideae</taxon>
        <taxon>50 kb inversion clade</taxon>
        <taxon>NPAAA clade</taxon>
        <taxon>indigoferoid/millettioid clade</taxon>
        <taxon>Phaseoleae</taxon>
        <taxon>Phaseolus</taxon>
    </lineage>
</organism>
<evidence type="ECO:0000256" key="7">
    <source>
        <dbReference type="ARBA" id="ARBA00023242"/>
    </source>
</evidence>
<keyword evidence="8 10" id="KW-0927">Auxin signaling pathway</keyword>
<dbReference type="InterPro" id="IPR033389">
    <property type="entry name" value="AUX/IAA_dom"/>
</dbReference>
<keyword evidence="13" id="KW-1185">Reference proteome</keyword>
<dbReference type="Gramene" id="ESW14958">
    <property type="protein sequence ID" value="ESW14958"/>
    <property type="gene ID" value="PHAVU_007G032200g"/>
</dbReference>
<dbReference type="InterPro" id="IPR003311">
    <property type="entry name" value="AUX_IAA"/>
</dbReference>
<dbReference type="AlphaFoldDB" id="V7BDG8"/>
<dbReference type="GO" id="GO:0009734">
    <property type="term" value="P:auxin-activated signaling pathway"/>
    <property type="evidence" value="ECO:0007669"/>
    <property type="project" value="UniProtKB-UniRule"/>
</dbReference>
<dbReference type="Proteomes" id="UP000000226">
    <property type="component" value="Chromosome 7"/>
</dbReference>
<evidence type="ECO:0000259" key="11">
    <source>
        <dbReference type="PROSITE" id="PS51745"/>
    </source>
</evidence>
<comment type="subcellular location">
    <subcellularLocation>
        <location evidence="1 10">Nucleus</location>
    </subcellularLocation>
</comment>
<dbReference type="SMR" id="V7BDG8"/>
<dbReference type="GO" id="GO:0005634">
    <property type="term" value="C:nucleus"/>
    <property type="evidence" value="ECO:0007669"/>
    <property type="project" value="UniProtKB-SubCell"/>
</dbReference>
<dbReference type="eggNOG" id="ENOG502RZE6">
    <property type="taxonomic scope" value="Eukaryota"/>
</dbReference>
<gene>
    <name evidence="12" type="ORF">PHAVU_007G032200g</name>
</gene>
<evidence type="ECO:0000256" key="5">
    <source>
        <dbReference type="ARBA" id="ARBA00023015"/>
    </source>
</evidence>
<dbReference type="PROSITE" id="PS51745">
    <property type="entry name" value="PB1"/>
    <property type="match status" value="1"/>
</dbReference>
<feature type="domain" description="PB1" evidence="11">
    <location>
        <begin position="117"/>
        <end position="205"/>
    </location>
</feature>
<accession>V7BDG8</accession>
<evidence type="ECO:0000256" key="3">
    <source>
        <dbReference type="ARBA" id="ARBA00011726"/>
    </source>
</evidence>
<proteinExistence type="inferred from homology"/>
<evidence type="ECO:0000313" key="12">
    <source>
        <dbReference type="EMBL" id="ESW14958.1"/>
    </source>
</evidence>
<keyword evidence="7 10" id="KW-0539">Nucleus</keyword>
<dbReference type="OMA" id="DNWRTVG"/>
<dbReference type="Gene3D" id="3.10.20.90">
    <property type="entry name" value="Phosphatidylinositol 3-kinase Catalytic Subunit, Chain A, domain 1"/>
    <property type="match status" value="1"/>
</dbReference>
<dbReference type="OrthoDB" id="1900465at2759"/>
<dbReference type="GO" id="GO:0006355">
    <property type="term" value="P:regulation of DNA-templated transcription"/>
    <property type="evidence" value="ECO:0007669"/>
    <property type="project" value="InterPro"/>
</dbReference>
<evidence type="ECO:0000256" key="10">
    <source>
        <dbReference type="RuleBase" id="RU004549"/>
    </source>
</evidence>
<comment type="function">
    <text evidence="9">Aux/IAA proteins are short-lived transcriptional factors that function as repressors of early auxin response genes at low auxin concentrations. Repression is thought to result from the interaction with auxin response factors (ARFs), proteins that bind to the auxin-responsive promoter element (AuxRE). Formation of heterodimers with ARF proteins may alter their ability to modulate early auxin response genes expression.</text>
</comment>
<evidence type="ECO:0000256" key="2">
    <source>
        <dbReference type="ARBA" id="ARBA00006728"/>
    </source>
</evidence>
<dbReference type="EMBL" id="CM002294">
    <property type="protein sequence ID" value="ESW14958.1"/>
    <property type="molecule type" value="Genomic_DNA"/>
</dbReference>
<reference evidence="13" key="1">
    <citation type="journal article" date="2014" name="Nat. Genet.">
        <title>A reference genome for common bean and genome-wide analysis of dual domestications.</title>
        <authorList>
            <person name="Schmutz J."/>
            <person name="McClean P.E."/>
            <person name="Mamidi S."/>
            <person name="Wu G.A."/>
            <person name="Cannon S.B."/>
            <person name="Grimwood J."/>
            <person name="Jenkins J."/>
            <person name="Shu S."/>
            <person name="Song Q."/>
            <person name="Chavarro C."/>
            <person name="Torres-Torres M."/>
            <person name="Geffroy V."/>
            <person name="Moghaddam S.M."/>
            <person name="Gao D."/>
            <person name="Abernathy B."/>
            <person name="Barry K."/>
            <person name="Blair M."/>
            <person name="Brick M.A."/>
            <person name="Chovatia M."/>
            <person name="Gepts P."/>
            <person name="Goodstein D.M."/>
            <person name="Gonzales M."/>
            <person name="Hellsten U."/>
            <person name="Hyten D.L."/>
            <person name="Jia G."/>
            <person name="Kelly J.D."/>
            <person name="Kudrna D."/>
            <person name="Lee R."/>
            <person name="Richard M.M."/>
            <person name="Miklas P.N."/>
            <person name="Osorno J.M."/>
            <person name="Rodrigues J."/>
            <person name="Thareau V."/>
            <person name="Urrea C.A."/>
            <person name="Wang M."/>
            <person name="Yu Y."/>
            <person name="Zhang M."/>
            <person name="Wing R.A."/>
            <person name="Cregan P.B."/>
            <person name="Rokhsar D.S."/>
            <person name="Jackson S.A."/>
        </authorList>
    </citation>
    <scope>NUCLEOTIDE SEQUENCE [LARGE SCALE GENOMIC DNA]</scope>
    <source>
        <strain evidence="13">cv. G19833</strain>
    </source>
</reference>
<evidence type="ECO:0000256" key="9">
    <source>
        <dbReference type="ARBA" id="ARBA00025283"/>
    </source>
</evidence>